<sequence>FRNGSLIQLAENNSVSPNDKQYLFEVLVCSSRSYLWDRMQIWEDVFLDAISQERDIIGLDQGAAEMMERYNSLSNSDRKRLELDEDRLLAVMLYNLIAFMVMMRV</sequence>
<dbReference type="GO" id="GO:0005085">
    <property type="term" value="F:guanyl-nucleotide exchange factor activity"/>
    <property type="evidence" value="ECO:0007669"/>
    <property type="project" value="TreeGrafter"/>
</dbReference>
<dbReference type="InterPro" id="IPR056574">
    <property type="entry name" value="Death_MADD"/>
</dbReference>
<feature type="non-terminal residue" evidence="2">
    <location>
        <position position="1"/>
    </location>
</feature>
<reference evidence="2" key="1">
    <citation type="submission" date="2021-02" db="EMBL/GenBank/DDBJ databases">
        <authorList>
            <person name="Nowell W R."/>
        </authorList>
    </citation>
    <scope>NUCLEOTIDE SEQUENCE</scope>
</reference>
<gene>
    <name evidence="2" type="ORF">FNK824_LOCUS42261</name>
</gene>
<dbReference type="GO" id="GO:0032483">
    <property type="term" value="P:regulation of Rab protein signal transduction"/>
    <property type="evidence" value="ECO:0007669"/>
    <property type="project" value="TreeGrafter"/>
</dbReference>
<dbReference type="EMBL" id="CAJOBE010048215">
    <property type="protein sequence ID" value="CAF4348552.1"/>
    <property type="molecule type" value="Genomic_DNA"/>
</dbReference>
<comment type="caution">
    <text evidence="2">The sequence shown here is derived from an EMBL/GenBank/DDBJ whole genome shotgun (WGS) entry which is preliminary data.</text>
</comment>
<dbReference type="Proteomes" id="UP000663874">
    <property type="component" value="Unassembled WGS sequence"/>
</dbReference>
<evidence type="ECO:0000313" key="3">
    <source>
        <dbReference type="Proteomes" id="UP000663874"/>
    </source>
</evidence>
<proteinExistence type="predicted"/>
<dbReference type="AlphaFoldDB" id="A0A820KUG9"/>
<feature type="domain" description="MAP kinase-activating death" evidence="1">
    <location>
        <begin position="58"/>
        <end position="105"/>
    </location>
</feature>
<accession>A0A820KUG9</accession>
<dbReference type="PANTHER" id="PTHR13008">
    <property type="entry name" value="MAP-KINASE ACTIVATING DEATH DOMAIN PROTEIN MADD /DENN/AEX-3 C.ELEGANS"/>
    <property type="match status" value="1"/>
</dbReference>
<protein>
    <recommendedName>
        <fullName evidence="1">MAP kinase-activating death domain-containing protein</fullName>
    </recommendedName>
</protein>
<dbReference type="PANTHER" id="PTHR13008:SF7">
    <property type="entry name" value="MAP KINASE-ACTIVATING DEATH DOMAIN PROTEIN"/>
    <property type="match status" value="1"/>
</dbReference>
<organism evidence="2 3">
    <name type="scientific">Rotaria sordida</name>
    <dbReference type="NCBI Taxonomy" id="392033"/>
    <lineage>
        <taxon>Eukaryota</taxon>
        <taxon>Metazoa</taxon>
        <taxon>Spiralia</taxon>
        <taxon>Gnathifera</taxon>
        <taxon>Rotifera</taxon>
        <taxon>Eurotatoria</taxon>
        <taxon>Bdelloidea</taxon>
        <taxon>Philodinida</taxon>
        <taxon>Philodinidae</taxon>
        <taxon>Rotaria</taxon>
    </lineage>
</organism>
<evidence type="ECO:0000313" key="2">
    <source>
        <dbReference type="EMBL" id="CAF4348552.1"/>
    </source>
</evidence>
<feature type="non-terminal residue" evidence="2">
    <location>
        <position position="105"/>
    </location>
</feature>
<dbReference type="GO" id="GO:0005829">
    <property type="term" value="C:cytosol"/>
    <property type="evidence" value="ECO:0007669"/>
    <property type="project" value="TreeGrafter"/>
</dbReference>
<dbReference type="InterPro" id="IPR039980">
    <property type="entry name" value="MADD"/>
</dbReference>
<name>A0A820KUG9_9BILA</name>
<dbReference type="Pfam" id="PF23629">
    <property type="entry name" value="Death_MADD"/>
    <property type="match status" value="1"/>
</dbReference>
<evidence type="ECO:0000259" key="1">
    <source>
        <dbReference type="Pfam" id="PF23629"/>
    </source>
</evidence>
<dbReference type="GO" id="GO:0042981">
    <property type="term" value="P:regulation of apoptotic process"/>
    <property type="evidence" value="ECO:0007669"/>
    <property type="project" value="TreeGrafter"/>
</dbReference>